<keyword evidence="8" id="KW-0238">DNA-binding</keyword>
<dbReference type="GO" id="GO:0005634">
    <property type="term" value="C:nucleus"/>
    <property type="evidence" value="ECO:0007669"/>
    <property type="project" value="UniProtKB-SubCell"/>
</dbReference>
<dbReference type="SMART" id="SM00355">
    <property type="entry name" value="ZnF_C2H2"/>
    <property type="match status" value="2"/>
</dbReference>
<comment type="similarity">
    <text evidence="2">Belongs to the krueppel C2H2-type zinc-finger protein family.</text>
</comment>
<keyword evidence="9" id="KW-0804">Transcription</keyword>
<dbReference type="Proteomes" id="UP000469890">
    <property type="component" value="Unassembled WGS sequence"/>
</dbReference>
<comment type="subcellular location">
    <subcellularLocation>
        <location evidence="1">Nucleus</location>
    </subcellularLocation>
</comment>
<dbReference type="PANTHER" id="PTHR24393">
    <property type="entry name" value="ZINC FINGER PROTEIN"/>
    <property type="match status" value="1"/>
</dbReference>
<evidence type="ECO:0000256" key="6">
    <source>
        <dbReference type="ARBA" id="ARBA00022833"/>
    </source>
</evidence>
<evidence type="ECO:0000256" key="4">
    <source>
        <dbReference type="ARBA" id="ARBA00022737"/>
    </source>
</evidence>
<accession>A0A8H4BL26</accession>
<dbReference type="GO" id="GO:0000978">
    <property type="term" value="F:RNA polymerase II cis-regulatory region sequence-specific DNA binding"/>
    <property type="evidence" value="ECO:0007669"/>
    <property type="project" value="TreeGrafter"/>
</dbReference>
<evidence type="ECO:0000256" key="2">
    <source>
        <dbReference type="ARBA" id="ARBA00006991"/>
    </source>
</evidence>
<evidence type="ECO:0000256" key="1">
    <source>
        <dbReference type="ARBA" id="ARBA00004123"/>
    </source>
</evidence>
<keyword evidence="7" id="KW-0805">Transcription regulation</keyword>
<dbReference type="AlphaFoldDB" id="A0A8H4BL26"/>
<feature type="domain" description="C2H2-type" evidence="12">
    <location>
        <begin position="181"/>
        <end position="208"/>
    </location>
</feature>
<dbReference type="FunFam" id="3.30.160.60:FF:002343">
    <property type="entry name" value="Zinc finger protein 33A"/>
    <property type="match status" value="1"/>
</dbReference>
<evidence type="ECO:0000256" key="5">
    <source>
        <dbReference type="ARBA" id="ARBA00022771"/>
    </source>
</evidence>
<comment type="caution">
    <text evidence="13">The sequence shown here is derived from an EMBL/GenBank/DDBJ whole genome shotgun (WGS) entry which is preliminary data.</text>
</comment>
<evidence type="ECO:0000313" key="14">
    <source>
        <dbReference type="Proteomes" id="UP000469890"/>
    </source>
</evidence>
<dbReference type="FunFam" id="3.30.160.60:FF:001156">
    <property type="entry name" value="Zinc finger protein 407"/>
    <property type="match status" value="1"/>
</dbReference>
<keyword evidence="6" id="KW-0862">Zinc</keyword>
<keyword evidence="3" id="KW-0479">Metal-binding</keyword>
<evidence type="ECO:0000256" key="11">
    <source>
        <dbReference type="PROSITE-ProRule" id="PRU00042"/>
    </source>
</evidence>
<proteinExistence type="inferred from homology"/>
<dbReference type="PANTHER" id="PTHR24393:SF34">
    <property type="entry name" value="PR_SET DOMAIN 13"/>
    <property type="match status" value="1"/>
</dbReference>
<name>A0A8H4BL26_MUCCL</name>
<dbReference type="GO" id="GO:0001228">
    <property type="term" value="F:DNA-binding transcription activator activity, RNA polymerase II-specific"/>
    <property type="evidence" value="ECO:0007669"/>
    <property type="project" value="TreeGrafter"/>
</dbReference>
<dbReference type="PROSITE" id="PS50157">
    <property type="entry name" value="ZINC_FINGER_C2H2_2"/>
    <property type="match status" value="2"/>
</dbReference>
<dbReference type="EMBL" id="JAAECE010000003">
    <property type="protein sequence ID" value="KAF1804000.1"/>
    <property type="molecule type" value="Genomic_DNA"/>
</dbReference>
<dbReference type="InterPro" id="IPR013087">
    <property type="entry name" value="Znf_C2H2_type"/>
</dbReference>
<reference evidence="13 14" key="1">
    <citation type="submission" date="2019-09" db="EMBL/GenBank/DDBJ databases">
        <authorList>
            <consortium name="DOE Joint Genome Institute"/>
            <person name="Mondo S.J."/>
            <person name="Navarro-Mendoza M.I."/>
            <person name="Perez-Arques C."/>
            <person name="Panchal S."/>
            <person name="Nicolas F.E."/>
            <person name="Ganguly P."/>
            <person name="Pangilinan J."/>
            <person name="Grigoriev I."/>
            <person name="Heitman J."/>
            <person name="Sanya K."/>
            <person name="Garre V."/>
        </authorList>
    </citation>
    <scope>NUCLEOTIDE SEQUENCE [LARGE SCALE GENOMIC DNA]</scope>
    <source>
        <strain evidence="13 14">MU402</strain>
    </source>
</reference>
<dbReference type="GO" id="GO:0008270">
    <property type="term" value="F:zinc ion binding"/>
    <property type="evidence" value="ECO:0007669"/>
    <property type="project" value="UniProtKB-KW"/>
</dbReference>
<evidence type="ECO:0000256" key="9">
    <source>
        <dbReference type="ARBA" id="ARBA00023163"/>
    </source>
</evidence>
<evidence type="ECO:0000259" key="12">
    <source>
        <dbReference type="PROSITE" id="PS50157"/>
    </source>
</evidence>
<dbReference type="SUPFAM" id="SSF57667">
    <property type="entry name" value="beta-beta-alpha zinc fingers"/>
    <property type="match status" value="1"/>
</dbReference>
<organism evidence="13 14">
    <name type="scientific">Mucor circinelloides f. lusitanicus</name>
    <name type="common">Mucor racemosus var. lusitanicus</name>
    <dbReference type="NCBI Taxonomy" id="29924"/>
    <lineage>
        <taxon>Eukaryota</taxon>
        <taxon>Fungi</taxon>
        <taxon>Fungi incertae sedis</taxon>
        <taxon>Mucoromycota</taxon>
        <taxon>Mucoromycotina</taxon>
        <taxon>Mucoromycetes</taxon>
        <taxon>Mucorales</taxon>
        <taxon>Mucorineae</taxon>
        <taxon>Mucoraceae</taxon>
        <taxon>Mucor</taxon>
    </lineage>
</organism>
<sequence length="226" mass="25739">MYQDCFYINQTNTTLEQDQLLLQTSYFPAAIDVAPHQIGHLYFNLPSEASAAPLLDQDLDLSFNVPSSSSPCSDATTWSSCSSSPSLDFEKVFNFNLQQNDIESFLLSELPHEITLEPSYQAQLPSQAQVQSQLPLEHQHQHHQHQQRQVKAFACCACPRSFARKHDLQRHIRVHTGAKPYSCLNCTKAFARTDALKRHLRMEEACRMSPVIQAMKSTGSRRYRNL</sequence>
<evidence type="ECO:0000313" key="13">
    <source>
        <dbReference type="EMBL" id="KAF1804000.1"/>
    </source>
</evidence>
<dbReference type="PROSITE" id="PS00028">
    <property type="entry name" value="ZINC_FINGER_C2H2_1"/>
    <property type="match status" value="1"/>
</dbReference>
<keyword evidence="10" id="KW-0539">Nucleus</keyword>
<evidence type="ECO:0000256" key="8">
    <source>
        <dbReference type="ARBA" id="ARBA00023125"/>
    </source>
</evidence>
<gene>
    <name evidence="13" type="ORF">FB192DRAFT_1370789</name>
</gene>
<evidence type="ECO:0000256" key="10">
    <source>
        <dbReference type="ARBA" id="ARBA00023242"/>
    </source>
</evidence>
<keyword evidence="5 11" id="KW-0863">Zinc-finger</keyword>
<evidence type="ECO:0000256" key="3">
    <source>
        <dbReference type="ARBA" id="ARBA00022723"/>
    </source>
</evidence>
<keyword evidence="4" id="KW-0677">Repeat</keyword>
<dbReference type="Gene3D" id="3.30.160.60">
    <property type="entry name" value="Classic Zinc Finger"/>
    <property type="match status" value="2"/>
</dbReference>
<dbReference type="InterPro" id="IPR036236">
    <property type="entry name" value="Znf_C2H2_sf"/>
</dbReference>
<protein>
    <recommendedName>
        <fullName evidence="12">C2H2-type domain-containing protein</fullName>
    </recommendedName>
</protein>
<evidence type="ECO:0000256" key="7">
    <source>
        <dbReference type="ARBA" id="ARBA00023015"/>
    </source>
</evidence>
<feature type="domain" description="C2H2-type" evidence="12">
    <location>
        <begin position="153"/>
        <end position="180"/>
    </location>
</feature>
<dbReference type="Pfam" id="PF00096">
    <property type="entry name" value="zf-C2H2"/>
    <property type="match status" value="2"/>
</dbReference>